<dbReference type="HOGENOM" id="CLU_021993_6_0_1"/>
<dbReference type="InterPro" id="IPR036259">
    <property type="entry name" value="MFS_trans_sf"/>
</dbReference>
<evidence type="ECO:0000259" key="8">
    <source>
        <dbReference type="PROSITE" id="PS50850"/>
    </source>
</evidence>
<dbReference type="Proteomes" id="UP000027456">
    <property type="component" value="Unassembled WGS sequence"/>
</dbReference>
<comment type="caution">
    <text evidence="9">The sequence shown here is derived from an EMBL/GenBank/DDBJ whole genome shotgun (WGS) entry which is preliminary data.</text>
</comment>
<name>A0A074S9G5_9AGAM</name>
<dbReference type="PANTHER" id="PTHR23514">
    <property type="entry name" value="BYPASS OF STOP CODON PROTEIN 6"/>
    <property type="match status" value="1"/>
</dbReference>
<feature type="transmembrane region" description="Helical" evidence="7">
    <location>
        <begin position="240"/>
        <end position="261"/>
    </location>
</feature>
<keyword evidence="6 7" id="KW-0472">Membrane</keyword>
<evidence type="ECO:0000256" key="5">
    <source>
        <dbReference type="ARBA" id="ARBA00022989"/>
    </source>
</evidence>
<dbReference type="FunFam" id="1.20.1250.20:FF:000286">
    <property type="entry name" value="MFS efflux transporter"/>
    <property type="match status" value="1"/>
</dbReference>
<comment type="subcellular location">
    <subcellularLocation>
        <location evidence="1">Endomembrane system</location>
        <topology evidence="1">Multi-pass membrane protein</topology>
    </subcellularLocation>
</comment>
<evidence type="ECO:0000256" key="6">
    <source>
        <dbReference type="ARBA" id="ARBA00023136"/>
    </source>
</evidence>
<proteinExistence type="inferred from homology"/>
<dbReference type="AlphaFoldDB" id="A0A074S9G5"/>
<evidence type="ECO:0000256" key="4">
    <source>
        <dbReference type="ARBA" id="ARBA00022692"/>
    </source>
</evidence>
<organism evidence="9 10">
    <name type="scientific">Rhizoctonia solani 123E</name>
    <dbReference type="NCBI Taxonomy" id="1423351"/>
    <lineage>
        <taxon>Eukaryota</taxon>
        <taxon>Fungi</taxon>
        <taxon>Dikarya</taxon>
        <taxon>Basidiomycota</taxon>
        <taxon>Agaricomycotina</taxon>
        <taxon>Agaricomycetes</taxon>
        <taxon>Cantharellales</taxon>
        <taxon>Ceratobasidiaceae</taxon>
        <taxon>Rhizoctonia</taxon>
    </lineage>
</organism>
<keyword evidence="5 7" id="KW-1133">Transmembrane helix</keyword>
<dbReference type="GO" id="GO:0016020">
    <property type="term" value="C:membrane"/>
    <property type="evidence" value="ECO:0007669"/>
    <property type="project" value="TreeGrafter"/>
</dbReference>
<comment type="similarity">
    <text evidence="2">Belongs to the major facilitator superfamily.</text>
</comment>
<evidence type="ECO:0000256" key="1">
    <source>
        <dbReference type="ARBA" id="ARBA00004127"/>
    </source>
</evidence>
<evidence type="ECO:0000256" key="7">
    <source>
        <dbReference type="SAM" id="Phobius"/>
    </source>
</evidence>
<evidence type="ECO:0000256" key="2">
    <source>
        <dbReference type="ARBA" id="ARBA00008335"/>
    </source>
</evidence>
<dbReference type="Pfam" id="PF07690">
    <property type="entry name" value="MFS_1"/>
    <property type="match status" value="1"/>
</dbReference>
<dbReference type="GO" id="GO:0012505">
    <property type="term" value="C:endomembrane system"/>
    <property type="evidence" value="ECO:0007669"/>
    <property type="project" value="UniProtKB-SubCell"/>
</dbReference>
<protein>
    <submittedName>
        <fullName evidence="9">MFS general substrate transporter</fullName>
    </submittedName>
</protein>
<reference evidence="9 10" key="1">
    <citation type="submission" date="2013-12" db="EMBL/GenBank/DDBJ databases">
        <authorList>
            <person name="Cubeta M."/>
            <person name="Pakala S."/>
            <person name="Fedorova N."/>
            <person name="Thomas E."/>
            <person name="Dean R."/>
            <person name="Jabaji S."/>
            <person name="Neate S."/>
            <person name="Toda T."/>
            <person name="Tavantzis S."/>
            <person name="Vilgalys R."/>
            <person name="Bharathan N."/>
            <person name="Pakala S."/>
            <person name="Losada L.S."/>
            <person name="Zafar N."/>
            <person name="Nierman W."/>
        </authorList>
    </citation>
    <scope>NUCLEOTIDE SEQUENCE [LARGE SCALE GENOMIC DNA]</scope>
    <source>
        <strain evidence="9 10">123E</strain>
    </source>
</reference>
<dbReference type="InterPro" id="IPR011701">
    <property type="entry name" value="MFS"/>
</dbReference>
<dbReference type="PROSITE" id="PS50850">
    <property type="entry name" value="MFS"/>
    <property type="match status" value="1"/>
</dbReference>
<feature type="transmembrane region" description="Helical" evidence="7">
    <location>
        <begin position="449"/>
        <end position="468"/>
    </location>
</feature>
<gene>
    <name evidence="9" type="ORF">V565_000960</name>
</gene>
<keyword evidence="3" id="KW-0813">Transport</keyword>
<feature type="transmembrane region" description="Helical" evidence="7">
    <location>
        <begin position="176"/>
        <end position="192"/>
    </location>
</feature>
<evidence type="ECO:0000256" key="3">
    <source>
        <dbReference type="ARBA" id="ARBA00022448"/>
    </source>
</evidence>
<dbReference type="InterPro" id="IPR051788">
    <property type="entry name" value="MFS_Transporter"/>
</dbReference>
<evidence type="ECO:0000313" key="10">
    <source>
        <dbReference type="Proteomes" id="UP000027456"/>
    </source>
</evidence>
<feature type="transmembrane region" description="Helical" evidence="7">
    <location>
        <begin position="361"/>
        <end position="379"/>
    </location>
</feature>
<sequence>MTSSTFTLPTNILSTLPDTERNRFSRPNVSYHAELPISPPPTLQRRHDHEFETVEMSILHDGATTAPTSIPQAPEVSTWTMDVRKEWIAIAACCECMFMAGWNDATTGPLLPAIQNYYRVGFVVVSMLFVSSCAGFVSAAMINIYLTDKLGFGKVILLGGVFQVLAYSILSPGPPFPALCIGYFLNGFGVALQNAQSNSFIAQLPNNASNKMGLLHASYGIGALIAPLVATQFAQLPHWSFHYLCSLGVALVNVSLLLLVFKLRRLHEITGAPETNNTGYQSEGSKYKDIFSSRVVQLIALFVWVYVGTEVTIGGWIVTFIIEVRGGGASAGYITSGFFAGLTLGRVGLLWVNKKIGERRVIYVYCILAIGLELVVWLVPDIIGNALAVSFVGLLLGPMYPIAMNATSNIVPRRILAGSIGWVASFGQAGSAAFPFMTGALAQKYGVKVLQPLLIGTLSALIVVWALVPPGPQRRGD</sequence>
<feature type="transmembrane region" description="Helical" evidence="7">
    <location>
        <begin position="117"/>
        <end position="139"/>
    </location>
</feature>
<dbReference type="STRING" id="1423351.A0A074S9G5"/>
<dbReference type="GO" id="GO:0022857">
    <property type="term" value="F:transmembrane transporter activity"/>
    <property type="evidence" value="ECO:0007669"/>
    <property type="project" value="InterPro"/>
</dbReference>
<dbReference type="InterPro" id="IPR020846">
    <property type="entry name" value="MFS_dom"/>
</dbReference>
<accession>A0A074S9G5</accession>
<feature type="transmembrane region" description="Helical" evidence="7">
    <location>
        <begin position="328"/>
        <end position="349"/>
    </location>
</feature>
<dbReference type="PANTHER" id="PTHR23514:SF3">
    <property type="entry name" value="BYPASS OF STOP CODON PROTEIN 6"/>
    <property type="match status" value="1"/>
</dbReference>
<dbReference type="SUPFAM" id="SSF103473">
    <property type="entry name" value="MFS general substrate transporter"/>
    <property type="match status" value="1"/>
</dbReference>
<feature type="transmembrane region" description="Helical" evidence="7">
    <location>
        <begin position="415"/>
        <end position="437"/>
    </location>
</feature>
<keyword evidence="4 7" id="KW-0812">Transmembrane</keyword>
<keyword evidence="10" id="KW-1185">Reference proteome</keyword>
<feature type="transmembrane region" description="Helical" evidence="7">
    <location>
        <begin position="295"/>
        <end position="322"/>
    </location>
</feature>
<dbReference type="Gene3D" id="1.20.1250.20">
    <property type="entry name" value="MFS general substrate transporter like domains"/>
    <property type="match status" value="2"/>
</dbReference>
<feature type="transmembrane region" description="Helical" evidence="7">
    <location>
        <begin position="385"/>
        <end position="403"/>
    </location>
</feature>
<feature type="domain" description="Major facilitator superfamily (MFS) profile" evidence="8">
    <location>
        <begin position="89"/>
        <end position="472"/>
    </location>
</feature>
<dbReference type="EMBL" id="AZST01000001">
    <property type="protein sequence ID" value="KEP55839.1"/>
    <property type="molecule type" value="Genomic_DNA"/>
</dbReference>
<dbReference type="OrthoDB" id="413079at2759"/>
<evidence type="ECO:0000313" key="9">
    <source>
        <dbReference type="EMBL" id="KEP55839.1"/>
    </source>
</evidence>
<feature type="transmembrane region" description="Helical" evidence="7">
    <location>
        <begin position="213"/>
        <end position="234"/>
    </location>
</feature>